<dbReference type="KEGG" id="marp:QYS47_30010"/>
<dbReference type="RefSeq" id="WP_308357538.1">
    <property type="nucleotide sequence ID" value="NZ_CP129968.2"/>
</dbReference>
<dbReference type="Proteomes" id="UP001232019">
    <property type="component" value="Chromosome"/>
</dbReference>
<gene>
    <name evidence="2" type="ORF">QYS47_30010</name>
    <name evidence="1" type="ORF">QYS48_28670</name>
</gene>
<evidence type="ECO:0000313" key="1">
    <source>
        <dbReference type="EMBL" id="WMN07408.1"/>
    </source>
</evidence>
<evidence type="ECO:0000313" key="2">
    <source>
        <dbReference type="EMBL" id="WNB18365.1"/>
    </source>
</evidence>
<keyword evidence="3" id="KW-1185">Reference proteome</keyword>
<reference evidence="1 3" key="1">
    <citation type="submission" date="2023-08" db="EMBL/GenBank/DDBJ databases">
        <title>Comparative genomics and taxonomic characterization of three novel marine species of genus Marivirga.</title>
        <authorList>
            <person name="Muhammad N."/>
            <person name="Kim S.-G."/>
        </authorList>
    </citation>
    <scope>NUCLEOTIDE SEQUENCE [LARGE SCALE GENOMIC DNA]</scope>
    <source>
        <strain evidence="1 3">ABR2-2</strain>
        <strain evidence="2">BKB1-2</strain>
    </source>
</reference>
<dbReference type="AlphaFoldDB" id="A0AA51N7F9"/>
<dbReference type="EMBL" id="CP129968">
    <property type="protein sequence ID" value="WNB18365.1"/>
    <property type="molecule type" value="Genomic_DNA"/>
</dbReference>
<sequence length="174" mass="18662">MKNILSLVLVIVFLALGAEKVRAQGGFGGIHVASEFTPNGNLLLMGGGGAWVINSNFYLGGAGYGSVNTLGTNSGDLNSMGYGGFMFGYYKEIQNSFKLGADILTGSGGYSIDNQEDDFFFIEPNLKLWYSVLPYMHISVGAYYRIAYLNADAVLNPNDLSNVGIKLSLNFGIL</sequence>
<name>A0AA51N7F9_9BACT</name>
<organism evidence="1 3">
    <name type="scientific">Marivirga arenosa</name>
    <dbReference type="NCBI Taxonomy" id="3059076"/>
    <lineage>
        <taxon>Bacteria</taxon>
        <taxon>Pseudomonadati</taxon>
        <taxon>Bacteroidota</taxon>
        <taxon>Cytophagia</taxon>
        <taxon>Cytophagales</taxon>
        <taxon>Marivirgaceae</taxon>
        <taxon>Marivirga</taxon>
    </lineage>
</organism>
<accession>A0AA52EXA5</accession>
<protein>
    <submittedName>
        <fullName evidence="1">Uncharacterized protein</fullName>
    </submittedName>
</protein>
<accession>A0AA51N7F9</accession>
<evidence type="ECO:0000313" key="3">
    <source>
        <dbReference type="Proteomes" id="UP001244443"/>
    </source>
</evidence>
<dbReference type="EMBL" id="CP129970">
    <property type="protein sequence ID" value="WMN07408.1"/>
    <property type="molecule type" value="Genomic_DNA"/>
</dbReference>
<proteinExistence type="predicted"/>
<dbReference type="Proteomes" id="UP001244443">
    <property type="component" value="Chromosome"/>
</dbReference>